<dbReference type="EMBL" id="JACDXX010000019">
    <property type="protein sequence ID" value="MCB5411713.1"/>
    <property type="molecule type" value="Genomic_DNA"/>
</dbReference>
<accession>A0ABS8CQS7</accession>
<evidence type="ECO:0000256" key="1">
    <source>
        <dbReference type="SAM" id="MobiDB-lite"/>
    </source>
</evidence>
<feature type="region of interest" description="Disordered" evidence="1">
    <location>
        <begin position="524"/>
        <end position="551"/>
    </location>
</feature>
<dbReference type="Gene3D" id="3.40.390.10">
    <property type="entry name" value="Collagenase (Catalytic Domain)"/>
    <property type="match status" value="1"/>
</dbReference>
<feature type="compositionally biased region" description="Basic and acidic residues" evidence="1">
    <location>
        <begin position="524"/>
        <end position="536"/>
    </location>
</feature>
<proteinExistence type="predicted"/>
<dbReference type="RefSeq" id="WP_226937164.1">
    <property type="nucleotide sequence ID" value="NZ_JACDXX010000019.1"/>
</dbReference>
<organism evidence="2 3">
    <name type="scientific">Pseudogemmobacter faecipullorum</name>
    <dbReference type="NCBI Taxonomy" id="2755041"/>
    <lineage>
        <taxon>Bacteria</taxon>
        <taxon>Pseudomonadati</taxon>
        <taxon>Pseudomonadota</taxon>
        <taxon>Alphaproteobacteria</taxon>
        <taxon>Rhodobacterales</taxon>
        <taxon>Paracoccaceae</taxon>
        <taxon>Pseudogemmobacter</taxon>
    </lineage>
</organism>
<keyword evidence="3" id="KW-1185">Reference proteome</keyword>
<sequence length="551" mass="60680">MATPKWFDLSSLDAKVERVSLGRGVFNLRLEVTPDRLEGMTDADLLDAGWVEEDYLPNGRRLLVNHRTMTDTRSIADALSQFFSRDEIVASRAPQDMMRQNERMDGLEERRIIEEVSLADQVTMVEPESRDRIMKAVMAAAADQRKKLNSEKGNLLDGRGMEVFHALVDHAEKAVSGPSTDLVKGHAAMLGARFMQLYATKGVDHSGMMETALAQKYLAAKDANDVAGQSEAIAALHDSVQSGRGLNSLSQINVILGEDFAKSEPRERVALAAIRYNGVPIAPFGGQNVRLDERTTLESILRDLPFKTIRDNSMPTRELANYAKALSQATNYVAERLGLEPDALLPEQEKLPLRFNMGAVLYGGNASGVMRHMDRSGVAGTIGEDGQMRRGALTIAVSLKTPGSFVHELAHAIDFGNALSKQTREQILEQSGLLNRIQSEIGAQYRADDEYGQYLRSPHEIFARVFEASMVNHALSKGDRELQGLGGQYAVKPTDHFAARGDLEATEEFLRLVTQELNARRSMAYEKSKGVEREPAPEATQPANSTISPSI</sequence>
<evidence type="ECO:0000313" key="3">
    <source>
        <dbReference type="Proteomes" id="UP001198571"/>
    </source>
</evidence>
<feature type="compositionally biased region" description="Polar residues" evidence="1">
    <location>
        <begin position="541"/>
        <end position="551"/>
    </location>
</feature>
<dbReference type="InterPro" id="IPR024079">
    <property type="entry name" value="MetalloPept_cat_dom_sf"/>
</dbReference>
<evidence type="ECO:0000313" key="2">
    <source>
        <dbReference type="EMBL" id="MCB5411713.1"/>
    </source>
</evidence>
<protein>
    <recommendedName>
        <fullName evidence="4">Large polyvalent protein associated domain-containing protein</fullName>
    </recommendedName>
</protein>
<reference evidence="2 3" key="1">
    <citation type="submission" date="2020-07" db="EMBL/GenBank/DDBJ databases">
        <title>Pseudogemmobacter sp. nov., isolated from poultry manure in Taiwan.</title>
        <authorList>
            <person name="Lin S.-Y."/>
            <person name="Tang Y.-S."/>
            <person name="Young C.-C."/>
        </authorList>
    </citation>
    <scope>NUCLEOTIDE SEQUENCE [LARGE SCALE GENOMIC DNA]</scope>
    <source>
        <strain evidence="2 3">CC-YST710</strain>
    </source>
</reference>
<evidence type="ECO:0008006" key="4">
    <source>
        <dbReference type="Google" id="ProtNLM"/>
    </source>
</evidence>
<dbReference type="Proteomes" id="UP001198571">
    <property type="component" value="Unassembled WGS sequence"/>
</dbReference>
<comment type="caution">
    <text evidence="2">The sequence shown here is derived from an EMBL/GenBank/DDBJ whole genome shotgun (WGS) entry which is preliminary data.</text>
</comment>
<gene>
    <name evidence="2" type="ORF">H0485_17105</name>
</gene>
<name>A0ABS8CQS7_9RHOB</name>